<keyword evidence="8" id="KW-0472">Membrane</keyword>
<keyword evidence="3" id="KW-0762">Sugar transport</keyword>
<comment type="caution">
    <text evidence="10">The sequence shown here is derived from an EMBL/GenBank/DDBJ whole genome shotgun (WGS) entry which is preliminary data.</text>
</comment>
<dbReference type="eggNOG" id="COG1129">
    <property type="taxonomic scope" value="Bacteria"/>
</dbReference>
<evidence type="ECO:0000256" key="3">
    <source>
        <dbReference type="ARBA" id="ARBA00022597"/>
    </source>
</evidence>
<evidence type="ECO:0000313" key="10">
    <source>
        <dbReference type="EMBL" id="EPF30963.1"/>
    </source>
</evidence>
<name>S3JY82_TREMA</name>
<sequence length="507" mass="56453">MASVFLSIKNISKTYNAVNALDNINLEIKHGEIHCIIGENGCGKSTLMKIIAGVIPPDPTKSGCLEIDGKPMHNYNSTISMRKGIQVIYQDLSLFPNLTVTENININDRIENRSFFINWKNAEKTARAALQEVSLDVDINMNVSDLSIAQRQLIAICRAITNNVRLLIMDEPTASLGKKDIDHLITIIQKLKVRGIAVIFIGHKLDEVLSIADRITIMRDGHIIKTIDDVTEYNEYVLASLMTGKQIAYDTYNAEFDSDSVKLLEVKHFSKERQFFDINLKLYKGEILGIIGLVGSGRTELVSTIFGLQQPDSGEIFIEGNPVRISNVNDAIKLGIGLVPENRLSEGLFNTKSIKNNINITTLDKHINKVGLLSANKLDSNSSYWVEMLKIKTPNQNNPASSLSGGNQQRIVLAKWMSNNSKILILDGPTIGIDIGAKAEIHQIIRQAVKEKAIGVIMVTDEIGEVLQNASRILVMHEGKIIFDDRRINVNEKILKTTLARYNREEV</sequence>
<protein>
    <recommendedName>
        <fullName evidence="9">ABC transporter domain-containing protein</fullName>
    </recommendedName>
</protein>
<dbReference type="PROSITE" id="PS50893">
    <property type="entry name" value="ABC_TRANSPORTER_2"/>
    <property type="match status" value="2"/>
</dbReference>
<keyword evidence="4" id="KW-0677">Repeat</keyword>
<dbReference type="InterPro" id="IPR027417">
    <property type="entry name" value="P-loop_NTPase"/>
</dbReference>
<keyword evidence="5" id="KW-0547">Nucleotide-binding</keyword>
<dbReference type="InterPro" id="IPR017871">
    <property type="entry name" value="ABC_transporter-like_CS"/>
</dbReference>
<feature type="domain" description="ABC transporter" evidence="9">
    <location>
        <begin position="256"/>
        <end position="503"/>
    </location>
</feature>
<dbReference type="InterPro" id="IPR003593">
    <property type="entry name" value="AAA+_ATPase"/>
</dbReference>
<evidence type="ECO:0000256" key="4">
    <source>
        <dbReference type="ARBA" id="ARBA00022737"/>
    </source>
</evidence>
<dbReference type="GO" id="GO:0005524">
    <property type="term" value="F:ATP binding"/>
    <property type="evidence" value="ECO:0007669"/>
    <property type="project" value="UniProtKB-KW"/>
</dbReference>
<dbReference type="PANTHER" id="PTHR43790">
    <property type="entry name" value="CARBOHYDRATE TRANSPORT ATP-BINDING PROTEIN MG119-RELATED"/>
    <property type="match status" value="1"/>
</dbReference>
<keyword evidence="6" id="KW-0067">ATP-binding</keyword>
<evidence type="ECO:0000256" key="2">
    <source>
        <dbReference type="ARBA" id="ARBA00022475"/>
    </source>
</evidence>
<dbReference type="SUPFAM" id="SSF52540">
    <property type="entry name" value="P-loop containing nucleoside triphosphate hydrolases"/>
    <property type="match status" value="2"/>
</dbReference>
<dbReference type="STRING" id="1125699.HMPREF9194_01290"/>
<dbReference type="PATRIC" id="fig|1125699.3.peg.1307"/>
<evidence type="ECO:0000256" key="8">
    <source>
        <dbReference type="ARBA" id="ARBA00023136"/>
    </source>
</evidence>
<dbReference type="Gene3D" id="3.40.50.300">
    <property type="entry name" value="P-loop containing nucleotide triphosphate hydrolases"/>
    <property type="match status" value="2"/>
</dbReference>
<reference evidence="10 11" key="1">
    <citation type="submission" date="2013-04" db="EMBL/GenBank/DDBJ databases">
        <title>The Genome Sequence of Treponema maltophilum ATCC 51939.</title>
        <authorList>
            <consortium name="The Broad Institute Genomics Platform"/>
            <person name="Earl A."/>
            <person name="Ward D."/>
            <person name="Feldgarden M."/>
            <person name="Gevers D."/>
            <person name="Leonetti C."/>
            <person name="Blanton J.M."/>
            <person name="Dewhirst F.E."/>
            <person name="Izard J."/>
            <person name="Walker B."/>
            <person name="Young S."/>
            <person name="Zeng Q."/>
            <person name="Gargeya S."/>
            <person name="Fitzgerald M."/>
            <person name="Haas B."/>
            <person name="Abouelleil A."/>
            <person name="Allen A.W."/>
            <person name="Alvarado L."/>
            <person name="Arachchi H.M."/>
            <person name="Berlin A.M."/>
            <person name="Chapman S.B."/>
            <person name="Gainer-Dewar J."/>
            <person name="Goldberg J."/>
            <person name="Griggs A."/>
            <person name="Gujja S."/>
            <person name="Hansen M."/>
            <person name="Howarth C."/>
            <person name="Imamovic A."/>
            <person name="Ireland A."/>
            <person name="Larimer J."/>
            <person name="McCowan C."/>
            <person name="Murphy C."/>
            <person name="Pearson M."/>
            <person name="Poon T.W."/>
            <person name="Priest M."/>
            <person name="Roberts A."/>
            <person name="Saif S."/>
            <person name="Shea T."/>
            <person name="Sisk P."/>
            <person name="Sykes S."/>
            <person name="Wortman J."/>
            <person name="Nusbaum C."/>
            <person name="Birren B."/>
        </authorList>
    </citation>
    <scope>NUCLEOTIDE SEQUENCE [LARGE SCALE GENOMIC DNA]</scope>
    <source>
        <strain evidence="10 11">ATCC 51939</strain>
    </source>
</reference>
<dbReference type="CDD" id="cd03215">
    <property type="entry name" value="ABC_Carb_Monos_II"/>
    <property type="match status" value="1"/>
</dbReference>
<dbReference type="InterPro" id="IPR003439">
    <property type="entry name" value="ABC_transporter-like_ATP-bd"/>
</dbReference>
<dbReference type="Proteomes" id="UP000014541">
    <property type="component" value="Unassembled WGS sequence"/>
</dbReference>
<dbReference type="AlphaFoldDB" id="S3JY82"/>
<feature type="domain" description="ABC transporter" evidence="9">
    <location>
        <begin position="6"/>
        <end position="245"/>
    </location>
</feature>
<dbReference type="CDD" id="cd03216">
    <property type="entry name" value="ABC_Carb_Monos_I"/>
    <property type="match status" value="1"/>
</dbReference>
<dbReference type="GO" id="GO:0016887">
    <property type="term" value="F:ATP hydrolysis activity"/>
    <property type="evidence" value="ECO:0007669"/>
    <property type="project" value="InterPro"/>
</dbReference>
<proteinExistence type="predicted"/>
<dbReference type="EMBL" id="ATFF01000006">
    <property type="protein sequence ID" value="EPF30963.1"/>
    <property type="molecule type" value="Genomic_DNA"/>
</dbReference>
<evidence type="ECO:0000259" key="9">
    <source>
        <dbReference type="PROSITE" id="PS50893"/>
    </source>
</evidence>
<dbReference type="PANTHER" id="PTHR43790:SF1">
    <property type="entry name" value="XYLOSE IMPORT ATP-BINDING PROTEIN XYLG"/>
    <property type="match status" value="1"/>
</dbReference>
<evidence type="ECO:0000256" key="6">
    <source>
        <dbReference type="ARBA" id="ARBA00022840"/>
    </source>
</evidence>
<dbReference type="HOGENOM" id="CLU_000604_92_3_12"/>
<organism evidence="10 11">
    <name type="scientific">Treponema maltophilum ATCC 51939</name>
    <dbReference type="NCBI Taxonomy" id="1125699"/>
    <lineage>
        <taxon>Bacteria</taxon>
        <taxon>Pseudomonadati</taxon>
        <taxon>Spirochaetota</taxon>
        <taxon>Spirochaetia</taxon>
        <taxon>Spirochaetales</taxon>
        <taxon>Treponemataceae</taxon>
        <taxon>Treponema</taxon>
    </lineage>
</organism>
<dbReference type="PROSITE" id="PS00211">
    <property type="entry name" value="ABC_TRANSPORTER_1"/>
    <property type="match status" value="1"/>
</dbReference>
<dbReference type="Pfam" id="PF00005">
    <property type="entry name" value="ABC_tran"/>
    <property type="match status" value="2"/>
</dbReference>
<keyword evidence="7" id="KW-1278">Translocase</keyword>
<keyword evidence="1" id="KW-0813">Transport</keyword>
<dbReference type="InterPro" id="IPR050107">
    <property type="entry name" value="ABC_carbohydrate_import_ATPase"/>
</dbReference>
<evidence type="ECO:0000313" key="11">
    <source>
        <dbReference type="Proteomes" id="UP000014541"/>
    </source>
</evidence>
<accession>S3JY82</accession>
<keyword evidence="11" id="KW-1185">Reference proteome</keyword>
<gene>
    <name evidence="10" type="ORF">HMPREF9194_01290</name>
</gene>
<evidence type="ECO:0000256" key="1">
    <source>
        <dbReference type="ARBA" id="ARBA00022448"/>
    </source>
</evidence>
<keyword evidence="2" id="KW-1003">Cell membrane</keyword>
<evidence type="ECO:0000256" key="5">
    <source>
        <dbReference type="ARBA" id="ARBA00022741"/>
    </source>
</evidence>
<evidence type="ECO:0000256" key="7">
    <source>
        <dbReference type="ARBA" id="ARBA00022967"/>
    </source>
</evidence>
<dbReference type="SMART" id="SM00382">
    <property type="entry name" value="AAA"/>
    <property type="match status" value="2"/>
</dbReference>